<organism evidence="3 4">
    <name type="scientific">Gimesia chilikensis</name>
    <dbReference type="NCBI Taxonomy" id="2605989"/>
    <lineage>
        <taxon>Bacteria</taxon>
        <taxon>Pseudomonadati</taxon>
        <taxon>Planctomycetota</taxon>
        <taxon>Planctomycetia</taxon>
        <taxon>Planctomycetales</taxon>
        <taxon>Planctomycetaceae</taxon>
        <taxon>Gimesia</taxon>
    </lineage>
</organism>
<dbReference type="InterPro" id="IPR045584">
    <property type="entry name" value="Pilin-like"/>
</dbReference>
<feature type="domain" description="DUF1559" evidence="2">
    <location>
        <begin position="135"/>
        <end position="396"/>
    </location>
</feature>
<keyword evidence="1" id="KW-0812">Transmembrane</keyword>
<dbReference type="PANTHER" id="PTHR30093">
    <property type="entry name" value="GENERAL SECRETION PATHWAY PROTEIN G"/>
    <property type="match status" value="1"/>
</dbReference>
<gene>
    <name evidence="3" type="primary">xcpT_19</name>
    <name evidence="3" type="ORF">HG66A1_16970</name>
</gene>
<dbReference type="EMBL" id="CP036266">
    <property type="protein sequence ID" value="QDT19928.1"/>
    <property type="molecule type" value="Genomic_DNA"/>
</dbReference>
<evidence type="ECO:0000313" key="3">
    <source>
        <dbReference type="EMBL" id="QDT19928.1"/>
    </source>
</evidence>
<evidence type="ECO:0000259" key="2">
    <source>
        <dbReference type="Pfam" id="PF07596"/>
    </source>
</evidence>
<keyword evidence="1" id="KW-1133">Transmembrane helix</keyword>
<reference evidence="3 4" key="1">
    <citation type="submission" date="2019-02" db="EMBL/GenBank/DDBJ databases">
        <title>Deep-cultivation of Planctomycetes and their phenomic and genomic characterization uncovers novel biology.</title>
        <authorList>
            <person name="Wiegand S."/>
            <person name="Jogler M."/>
            <person name="Boedeker C."/>
            <person name="Pinto D."/>
            <person name="Vollmers J."/>
            <person name="Rivas-Marin E."/>
            <person name="Kohn T."/>
            <person name="Peeters S.H."/>
            <person name="Heuer A."/>
            <person name="Rast P."/>
            <person name="Oberbeckmann S."/>
            <person name="Bunk B."/>
            <person name="Jeske O."/>
            <person name="Meyerdierks A."/>
            <person name="Storesund J.E."/>
            <person name="Kallscheuer N."/>
            <person name="Luecker S."/>
            <person name="Lage O.M."/>
            <person name="Pohl T."/>
            <person name="Merkel B.J."/>
            <person name="Hornburger P."/>
            <person name="Mueller R.-W."/>
            <person name="Bruemmer F."/>
            <person name="Labrenz M."/>
            <person name="Spormann A.M."/>
            <person name="Op den Camp H."/>
            <person name="Overmann J."/>
            <person name="Amann R."/>
            <person name="Jetten M.S.M."/>
            <person name="Mascher T."/>
            <person name="Medema M.H."/>
            <person name="Devos D.P."/>
            <person name="Kaster A.-K."/>
            <person name="Ovreas L."/>
            <person name="Rohde M."/>
            <person name="Galperin M.Y."/>
            <person name="Jogler C."/>
        </authorList>
    </citation>
    <scope>NUCLEOTIDE SEQUENCE [LARGE SCALE GENOMIC DNA]</scope>
    <source>
        <strain evidence="3 4">HG66A1</strain>
    </source>
</reference>
<dbReference type="PROSITE" id="PS00409">
    <property type="entry name" value="PROKAR_NTER_METHYL"/>
    <property type="match status" value="1"/>
</dbReference>
<proteinExistence type="predicted"/>
<keyword evidence="1" id="KW-0472">Membrane</keyword>
<sequence>MSRQLEKAIATGIYFSSRRSAIGLAQALLIRVAVPTQILRSYREIYELLSIILRAPQGQVPLALFLSQTCCVYVFGTSGNRIRIQDSGFPFLSFYPCSETKMRLLNVKRGFTLIELLVVIAIIAILIALLLPAVQQAREAARRSSCKNNLKQIGLALHNYHETHRTFPQMQVESVRTIAGDIPTESYLGWSVMLLPFMDQTNLYNQLNMNAPWRTVAGVVLQPTVINTVIPTLNCPSDPMDGVNTNINSWGKSNYPALYSPSRYLTASTTQGYTGAFNNHAVTRMRDLTDGSSNVIMIGERTTEDRGSGAIWIGSSPLNSATAGNYGDWPYHTALVRNWQGSSTAPIPSTIYLINGINQTDGLKYAWSLSSSHTGGCHFLLGDGRVRFISENVDAETLIYLAAINDHNVIGDF</sequence>
<dbReference type="InterPro" id="IPR012902">
    <property type="entry name" value="N_methyl_site"/>
</dbReference>
<dbReference type="Proteomes" id="UP000320421">
    <property type="component" value="Chromosome"/>
</dbReference>
<dbReference type="NCBIfam" id="TIGR04294">
    <property type="entry name" value="pre_pil_HX9DG"/>
    <property type="match status" value="1"/>
</dbReference>
<name>A0A517PKM1_9PLAN</name>
<evidence type="ECO:0000313" key="4">
    <source>
        <dbReference type="Proteomes" id="UP000320421"/>
    </source>
</evidence>
<keyword evidence="4" id="KW-1185">Reference proteome</keyword>
<dbReference type="NCBIfam" id="TIGR02532">
    <property type="entry name" value="IV_pilin_GFxxxE"/>
    <property type="match status" value="1"/>
</dbReference>
<dbReference type="InterPro" id="IPR011453">
    <property type="entry name" value="DUF1559"/>
</dbReference>
<dbReference type="InterPro" id="IPR027558">
    <property type="entry name" value="Pre_pil_HX9DG_C"/>
</dbReference>
<dbReference type="Pfam" id="PF07963">
    <property type="entry name" value="N_methyl"/>
    <property type="match status" value="1"/>
</dbReference>
<protein>
    <submittedName>
        <fullName evidence="3">Type II secretion system protein G</fullName>
    </submittedName>
</protein>
<evidence type="ECO:0000256" key="1">
    <source>
        <dbReference type="SAM" id="Phobius"/>
    </source>
</evidence>
<dbReference type="AlphaFoldDB" id="A0A517PKM1"/>
<dbReference type="SUPFAM" id="SSF54523">
    <property type="entry name" value="Pili subunits"/>
    <property type="match status" value="1"/>
</dbReference>
<dbReference type="PANTHER" id="PTHR30093:SF2">
    <property type="entry name" value="TYPE II SECRETION SYSTEM PROTEIN H"/>
    <property type="match status" value="1"/>
</dbReference>
<dbReference type="Pfam" id="PF07596">
    <property type="entry name" value="SBP_bac_10"/>
    <property type="match status" value="1"/>
</dbReference>
<dbReference type="Gene3D" id="3.30.700.10">
    <property type="entry name" value="Glycoprotein, Type 4 Pilin"/>
    <property type="match status" value="1"/>
</dbReference>
<feature type="transmembrane region" description="Helical" evidence="1">
    <location>
        <begin position="111"/>
        <end position="134"/>
    </location>
</feature>
<accession>A0A517PKM1</accession>